<name>A0A3B4BM66_PYGNA</name>
<dbReference type="PANTHER" id="PTHR10728:SF39">
    <property type="entry name" value="CYTOSOLIC PHOSPHOLIPASE A2 GAMMA"/>
    <property type="match status" value="1"/>
</dbReference>
<evidence type="ECO:0000256" key="3">
    <source>
        <dbReference type="PROSITE-ProRule" id="PRU00555"/>
    </source>
</evidence>
<dbReference type="GO" id="GO:0047498">
    <property type="term" value="F:calcium-dependent phospholipase A2 activity"/>
    <property type="evidence" value="ECO:0007669"/>
    <property type="project" value="TreeGrafter"/>
</dbReference>
<dbReference type="GO" id="GO:0005544">
    <property type="term" value="F:calcium-dependent phospholipid binding"/>
    <property type="evidence" value="ECO:0007669"/>
    <property type="project" value="TreeGrafter"/>
</dbReference>
<dbReference type="GO" id="GO:0005635">
    <property type="term" value="C:nuclear envelope"/>
    <property type="evidence" value="ECO:0007669"/>
    <property type="project" value="TreeGrafter"/>
</dbReference>
<sequence length="417" mass="47249">MHAKNVRIGYSLNEAEKQHVSRRRQTVLQCLKQHGISCSEDEVPNIAVLGSGGGLRAMVGLLGSLSQLEEEGLLDCIMYLSGVSGSTWCMSSLYKEPNWSSELKTLKNNIIQRLSGTKVSKKKMAQKLMKYMEKDNFSLTDVWTALIISNMVNEIDEDSLSVQRSNYTNNPYPIYTVIDKQCKHDGLDQDVWFEITPDESGYSLSGAFVDSSCLGSQFEKGKKIKDQPEMDMLYLQGKLFHVLRKWIWGRTYNYLNNMTGRKLIIRDYIDAGVLHNSPYFSVLRKERDIDLIISLDFSAGDPFQTVNQTAKTCKALQIPFPEVAVTYGGNTEPKDFYVFKDGSKAPTVIHIPLFNGVNCKGEMKKWEEKYSTFQTSYSHCKITDLLQKAGSNIKNNKDNLLKEIENIIKEKKTSNSA</sequence>
<keyword evidence="1 3" id="KW-0378">Hydrolase</keyword>
<accession>A0A3B4BM66</accession>
<proteinExistence type="predicted"/>
<organism evidence="5 6">
    <name type="scientific">Pygocentrus nattereri</name>
    <name type="common">Red-bellied piranha</name>
    <dbReference type="NCBI Taxonomy" id="42514"/>
    <lineage>
        <taxon>Eukaryota</taxon>
        <taxon>Metazoa</taxon>
        <taxon>Chordata</taxon>
        <taxon>Craniata</taxon>
        <taxon>Vertebrata</taxon>
        <taxon>Euteleostomi</taxon>
        <taxon>Actinopterygii</taxon>
        <taxon>Neopterygii</taxon>
        <taxon>Teleostei</taxon>
        <taxon>Ostariophysi</taxon>
        <taxon>Characiformes</taxon>
        <taxon>Characoidei</taxon>
        <taxon>Pygocentrus</taxon>
    </lineage>
</organism>
<dbReference type="AlphaFoldDB" id="A0A3B4BM66"/>
<dbReference type="SMART" id="SM00022">
    <property type="entry name" value="PLAc"/>
    <property type="match status" value="1"/>
</dbReference>
<dbReference type="InterPro" id="IPR016035">
    <property type="entry name" value="Acyl_Trfase/lysoPLipase"/>
</dbReference>
<dbReference type="GO" id="GO:0005654">
    <property type="term" value="C:nucleoplasm"/>
    <property type="evidence" value="ECO:0007669"/>
    <property type="project" value="TreeGrafter"/>
</dbReference>
<protein>
    <submittedName>
        <fullName evidence="5">Phospholipase A2, group IVC (cytosolic, calcium-independent)</fullName>
    </submittedName>
</protein>
<keyword evidence="3" id="KW-0442">Lipid degradation</keyword>
<dbReference type="InterPro" id="IPR002642">
    <property type="entry name" value="LysoPLipase_cat_dom"/>
</dbReference>
<reference evidence="5 6" key="1">
    <citation type="submission" date="2020-10" db="EMBL/GenBank/DDBJ databases">
        <title>Pygocentrus nattereri (red-bellied piranha) genome, fPygNat1, primary haplotype.</title>
        <authorList>
            <person name="Myers G."/>
            <person name="Meyer A."/>
            <person name="Karagic N."/>
            <person name="Pippel M."/>
            <person name="Winkler S."/>
            <person name="Tracey A."/>
            <person name="Wood J."/>
            <person name="Formenti G."/>
            <person name="Howe K."/>
            <person name="Fedrigo O."/>
            <person name="Jarvis E.D."/>
        </authorList>
    </citation>
    <scope>NUCLEOTIDE SEQUENCE [LARGE SCALE GENOMIC DNA]</scope>
</reference>
<feature type="domain" description="PLA2c" evidence="4">
    <location>
        <begin position="1"/>
        <end position="417"/>
    </location>
</feature>
<dbReference type="GO" id="GO:0046475">
    <property type="term" value="P:glycerophospholipid catabolic process"/>
    <property type="evidence" value="ECO:0007669"/>
    <property type="project" value="TreeGrafter"/>
</dbReference>
<dbReference type="PANTHER" id="PTHR10728">
    <property type="entry name" value="CYTOSOLIC PHOSPHOLIPASE A2"/>
    <property type="match status" value="1"/>
</dbReference>
<dbReference type="SUPFAM" id="SSF52151">
    <property type="entry name" value="FabD/lysophospholipase-like"/>
    <property type="match status" value="1"/>
</dbReference>
<dbReference type="PROSITE" id="PS51210">
    <property type="entry name" value="PLA2C"/>
    <property type="match status" value="1"/>
</dbReference>
<reference evidence="5" key="3">
    <citation type="submission" date="2025-09" db="UniProtKB">
        <authorList>
            <consortium name="Ensembl"/>
        </authorList>
    </citation>
    <scope>IDENTIFICATION</scope>
</reference>
<evidence type="ECO:0000313" key="5">
    <source>
        <dbReference type="Ensembl" id="ENSPNAP00000000653.2"/>
    </source>
</evidence>
<dbReference type="Gene3D" id="3.40.1090.10">
    <property type="entry name" value="Cytosolic phospholipase A2 catalytic domain"/>
    <property type="match status" value="2"/>
</dbReference>
<evidence type="ECO:0000256" key="1">
    <source>
        <dbReference type="ARBA" id="ARBA00022801"/>
    </source>
</evidence>
<evidence type="ECO:0000259" key="4">
    <source>
        <dbReference type="PROSITE" id="PS51210"/>
    </source>
</evidence>
<keyword evidence="6" id="KW-1185">Reference proteome</keyword>
<reference evidence="5" key="2">
    <citation type="submission" date="2025-08" db="UniProtKB">
        <authorList>
            <consortium name="Ensembl"/>
        </authorList>
    </citation>
    <scope>IDENTIFICATION</scope>
</reference>
<dbReference type="GO" id="GO:0005829">
    <property type="term" value="C:cytosol"/>
    <property type="evidence" value="ECO:0007669"/>
    <property type="project" value="TreeGrafter"/>
</dbReference>
<dbReference type="Pfam" id="PF01735">
    <property type="entry name" value="PLA2_B"/>
    <property type="match status" value="1"/>
</dbReference>
<dbReference type="GeneTree" id="ENSGT01030000234606"/>
<dbReference type="GO" id="GO:0005509">
    <property type="term" value="F:calcium ion binding"/>
    <property type="evidence" value="ECO:0007669"/>
    <property type="project" value="TreeGrafter"/>
</dbReference>
<dbReference type="Proteomes" id="UP001501920">
    <property type="component" value="Chromosome 1"/>
</dbReference>
<evidence type="ECO:0000256" key="2">
    <source>
        <dbReference type="ARBA" id="ARBA00023098"/>
    </source>
</evidence>
<dbReference type="Ensembl" id="ENSPNAT00000013481.2">
    <property type="protein sequence ID" value="ENSPNAP00000000653.2"/>
    <property type="gene ID" value="ENSPNAG00000000379.2"/>
</dbReference>
<evidence type="ECO:0000313" key="6">
    <source>
        <dbReference type="Proteomes" id="UP001501920"/>
    </source>
</evidence>
<keyword evidence="2 3" id="KW-0443">Lipid metabolism</keyword>